<comment type="caution">
    <text evidence="1">The sequence shown here is derived from an EMBL/GenBank/DDBJ whole genome shotgun (WGS) entry which is preliminary data.</text>
</comment>
<dbReference type="Proteomes" id="UP001151532">
    <property type="component" value="Chromosome 5"/>
</dbReference>
<reference evidence="1" key="1">
    <citation type="submission" date="2022-11" db="EMBL/GenBank/DDBJ databases">
        <authorList>
            <person name="Hyden B.L."/>
            <person name="Feng K."/>
            <person name="Yates T."/>
            <person name="Jawdy S."/>
            <person name="Smart L.B."/>
            <person name="Muchero W."/>
        </authorList>
    </citation>
    <scope>NUCLEOTIDE SEQUENCE</scope>
    <source>
        <tissue evidence="1">Shoot tip</tissue>
    </source>
</reference>
<dbReference type="OrthoDB" id="1732012at2759"/>
<name>A0A9Q0WYX2_SALPP</name>
<dbReference type="Gene3D" id="3.40.50.2000">
    <property type="entry name" value="Glycogen Phosphorylase B"/>
    <property type="match status" value="3"/>
</dbReference>
<gene>
    <name evidence="1" type="ORF">OIU79_018513</name>
</gene>
<protein>
    <submittedName>
        <fullName evidence="1">GLYCOSYLTRANSFERASE</fullName>
    </submittedName>
</protein>
<evidence type="ECO:0000313" key="2">
    <source>
        <dbReference type="Proteomes" id="UP001151532"/>
    </source>
</evidence>
<dbReference type="EMBL" id="JAPFFK010000002">
    <property type="protein sequence ID" value="KAJ6775353.1"/>
    <property type="molecule type" value="Genomic_DNA"/>
</dbReference>
<sequence>MEGAGPGTVIYVAFGSQSYMTDSQMEEIALGLEMAGQPELMRGDRGKKARERAQELGRKAKKAMEKGGSSGKKLDELIECLTLRQKNSKTTR</sequence>
<dbReference type="PANTHER" id="PTHR48045">
    <property type="entry name" value="UDP-GLYCOSYLTRANSFERASE 72B1"/>
    <property type="match status" value="1"/>
</dbReference>
<organism evidence="1 2">
    <name type="scientific">Salix purpurea</name>
    <name type="common">Purple osier willow</name>
    <dbReference type="NCBI Taxonomy" id="77065"/>
    <lineage>
        <taxon>Eukaryota</taxon>
        <taxon>Viridiplantae</taxon>
        <taxon>Streptophyta</taxon>
        <taxon>Embryophyta</taxon>
        <taxon>Tracheophyta</taxon>
        <taxon>Spermatophyta</taxon>
        <taxon>Magnoliopsida</taxon>
        <taxon>eudicotyledons</taxon>
        <taxon>Gunneridae</taxon>
        <taxon>Pentapetalae</taxon>
        <taxon>rosids</taxon>
        <taxon>fabids</taxon>
        <taxon>Malpighiales</taxon>
        <taxon>Salicaceae</taxon>
        <taxon>Saliceae</taxon>
        <taxon>Salix</taxon>
    </lineage>
</organism>
<dbReference type="AlphaFoldDB" id="A0A9Q0WYX2"/>
<keyword evidence="2" id="KW-1185">Reference proteome</keyword>
<accession>A0A9Q0WYX2</accession>
<proteinExistence type="predicted"/>
<evidence type="ECO:0000313" key="1">
    <source>
        <dbReference type="EMBL" id="KAJ6775353.1"/>
    </source>
</evidence>
<dbReference type="PANTHER" id="PTHR48045:SF31">
    <property type="entry name" value="UDP-GLYCOSYLTRANSFERASE 76B1-LIKE"/>
    <property type="match status" value="1"/>
</dbReference>
<reference evidence="1" key="2">
    <citation type="journal article" date="2023" name="Int. J. Mol. Sci.">
        <title>De Novo Assembly and Annotation of 11 Diverse Shrub Willow (Salix) Genomes Reveals Novel Gene Organization in Sex-Linked Regions.</title>
        <authorList>
            <person name="Hyden B."/>
            <person name="Feng K."/>
            <person name="Yates T.B."/>
            <person name="Jawdy S."/>
            <person name="Cereghino C."/>
            <person name="Smart L.B."/>
            <person name="Muchero W."/>
        </authorList>
    </citation>
    <scope>NUCLEOTIDE SEQUENCE</scope>
    <source>
        <tissue evidence="1">Shoot tip</tissue>
    </source>
</reference>
<dbReference type="SUPFAM" id="SSF53756">
    <property type="entry name" value="UDP-Glycosyltransferase/glycogen phosphorylase"/>
    <property type="match status" value="1"/>
</dbReference>